<name>A0AAD4YVR6_PRUDU</name>
<dbReference type="SMART" id="SM00343">
    <property type="entry name" value="ZnF_C2HC"/>
    <property type="match status" value="1"/>
</dbReference>
<evidence type="ECO:0000313" key="5">
    <source>
        <dbReference type="Proteomes" id="UP001054821"/>
    </source>
</evidence>
<dbReference type="PANTHER" id="PTHR47592:SF27">
    <property type="entry name" value="OS08G0421700 PROTEIN"/>
    <property type="match status" value="1"/>
</dbReference>
<keyword evidence="5" id="KW-1185">Reference proteome</keyword>
<comment type="caution">
    <text evidence="4">The sequence shown here is derived from an EMBL/GenBank/DDBJ whole genome shotgun (WGS) entry which is preliminary data.</text>
</comment>
<evidence type="ECO:0000256" key="2">
    <source>
        <dbReference type="SAM" id="MobiDB-lite"/>
    </source>
</evidence>
<reference evidence="4 5" key="1">
    <citation type="journal article" date="2022" name="G3 (Bethesda)">
        <title>Whole-genome sequence and methylome profiling of the almond [Prunus dulcis (Mill.) D.A. Webb] cultivar 'Nonpareil'.</title>
        <authorList>
            <person name="D'Amico-Willman K.M."/>
            <person name="Ouma W.Z."/>
            <person name="Meulia T."/>
            <person name="Sideli G.M."/>
            <person name="Gradziel T.M."/>
            <person name="Fresnedo-Ramirez J."/>
        </authorList>
    </citation>
    <scope>NUCLEOTIDE SEQUENCE [LARGE SCALE GENOMIC DNA]</scope>
    <source>
        <strain evidence="4">Clone GOH B32 T37-40</strain>
    </source>
</reference>
<feature type="compositionally biased region" description="Basic residues" evidence="2">
    <location>
        <begin position="284"/>
        <end position="293"/>
    </location>
</feature>
<dbReference type="InterPro" id="IPR036875">
    <property type="entry name" value="Znf_CCHC_sf"/>
</dbReference>
<evidence type="ECO:0000259" key="3">
    <source>
        <dbReference type="PROSITE" id="PS50158"/>
    </source>
</evidence>
<keyword evidence="1" id="KW-0863">Zinc-finger</keyword>
<proteinExistence type="predicted"/>
<dbReference type="Pfam" id="PF14223">
    <property type="entry name" value="Retrotran_gag_2"/>
    <property type="match status" value="1"/>
</dbReference>
<dbReference type="AlphaFoldDB" id="A0AAD4YVR6"/>
<evidence type="ECO:0000256" key="1">
    <source>
        <dbReference type="PROSITE-ProRule" id="PRU00047"/>
    </source>
</evidence>
<accession>A0AAD4YVR6</accession>
<dbReference type="Proteomes" id="UP001054821">
    <property type="component" value="Chromosome 6"/>
</dbReference>
<evidence type="ECO:0000313" key="4">
    <source>
        <dbReference type="EMBL" id="KAI5323079.1"/>
    </source>
</evidence>
<sequence>MSNEIQKVGPSVKTSALAVVLPSSHNHAEKPEKFNGMDFKRWQQKMLFYITTLNLAHILKAYPPGPGDTIKTMATSDAWNQSDILCRNYILNSLSDALYNVYSPIQTAKALWESLDKKYRTEDAGTKKFIVGRFLDYKMVDSKTVISQVQELQLILHEIHAEKMELSESFQVAAVIEKLPPSWKDFKNYLKHKRKEMGLEDLIVRLRIEEDNRRADKNSGSIMKAKANIVEKESRNNKKRKHSGEGSSQGNSKKSKEFKGKCFNCNKQGHRTVDCRSRNGQGNQKKRARLRHT</sequence>
<dbReference type="GO" id="GO:0003676">
    <property type="term" value="F:nucleic acid binding"/>
    <property type="evidence" value="ECO:0007669"/>
    <property type="project" value="InterPro"/>
</dbReference>
<dbReference type="PANTHER" id="PTHR47592">
    <property type="entry name" value="PBF68 PROTEIN"/>
    <property type="match status" value="1"/>
</dbReference>
<organism evidence="4 5">
    <name type="scientific">Prunus dulcis</name>
    <name type="common">Almond</name>
    <name type="synonym">Amygdalus dulcis</name>
    <dbReference type="NCBI Taxonomy" id="3755"/>
    <lineage>
        <taxon>Eukaryota</taxon>
        <taxon>Viridiplantae</taxon>
        <taxon>Streptophyta</taxon>
        <taxon>Embryophyta</taxon>
        <taxon>Tracheophyta</taxon>
        <taxon>Spermatophyta</taxon>
        <taxon>Magnoliopsida</taxon>
        <taxon>eudicotyledons</taxon>
        <taxon>Gunneridae</taxon>
        <taxon>Pentapetalae</taxon>
        <taxon>rosids</taxon>
        <taxon>fabids</taxon>
        <taxon>Rosales</taxon>
        <taxon>Rosaceae</taxon>
        <taxon>Amygdaloideae</taxon>
        <taxon>Amygdaleae</taxon>
        <taxon>Prunus</taxon>
    </lineage>
</organism>
<keyword evidence="1" id="KW-0479">Metal-binding</keyword>
<keyword evidence="1" id="KW-0862">Zinc</keyword>
<dbReference type="InterPro" id="IPR001878">
    <property type="entry name" value="Znf_CCHC"/>
</dbReference>
<protein>
    <recommendedName>
        <fullName evidence="3">CCHC-type domain-containing protein</fullName>
    </recommendedName>
</protein>
<gene>
    <name evidence="4" type="ORF">L3X38_032151</name>
</gene>
<dbReference type="GO" id="GO:0008270">
    <property type="term" value="F:zinc ion binding"/>
    <property type="evidence" value="ECO:0007669"/>
    <property type="project" value="UniProtKB-KW"/>
</dbReference>
<feature type="domain" description="CCHC-type" evidence="3">
    <location>
        <begin position="261"/>
        <end position="277"/>
    </location>
</feature>
<dbReference type="SUPFAM" id="SSF57756">
    <property type="entry name" value="Retrovirus zinc finger-like domains"/>
    <property type="match status" value="1"/>
</dbReference>
<feature type="region of interest" description="Disordered" evidence="2">
    <location>
        <begin position="214"/>
        <end position="293"/>
    </location>
</feature>
<dbReference type="PROSITE" id="PS50158">
    <property type="entry name" value="ZF_CCHC"/>
    <property type="match status" value="1"/>
</dbReference>
<dbReference type="EMBL" id="JAJFAZ020000006">
    <property type="protein sequence ID" value="KAI5323079.1"/>
    <property type="molecule type" value="Genomic_DNA"/>
</dbReference>